<accession>A0A1B7TAL3</accession>
<evidence type="ECO:0000313" key="3">
    <source>
        <dbReference type="Proteomes" id="UP000092321"/>
    </source>
</evidence>
<dbReference type="SUPFAM" id="SSF46938">
    <property type="entry name" value="CRAL/TRIO N-terminal domain"/>
    <property type="match status" value="1"/>
</dbReference>
<dbReference type="Gene3D" id="3.40.525.10">
    <property type="entry name" value="CRAL-TRIO lipid binding domain"/>
    <property type="match status" value="1"/>
</dbReference>
<dbReference type="SMART" id="SM00516">
    <property type="entry name" value="SEC14"/>
    <property type="match status" value="1"/>
</dbReference>
<dbReference type="OrthoDB" id="75724at2759"/>
<sequence length="326" mass="38846">MNNYIKLKKPIPNIPHILKEKFTHSESSYDKEEIGKFESLREHINNTDKYPVKEKDVKNFIQKNELTGMNLETLYDTEVYWLSDKCLYRYLRACKWILNDAKKRLVSTIAWRREFGIVKLREEINDNNNNINKYLGFDDISVENKTGKQVVLGYDNDLRPILYLRPGRQNTDASEMHLKHSVFMLERCIDLMDEDMQDKITIFMDFKKKYDDLANLPGTKTSIRNNIKIINILETHYPERLGKVQMFNLHWAAKGIINMVLPFMDPVTKAKINYDVEDVGKYVQKEQLVKEYGGNIMFNYDHDEYWPALQQIVLQRRRERYRNITI</sequence>
<feature type="domain" description="CRAL-TRIO" evidence="1">
    <location>
        <begin position="139"/>
        <end position="300"/>
    </location>
</feature>
<dbReference type="InterPro" id="IPR036865">
    <property type="entry name" value="CRAL-TRIO_dom_sf"/>
</dbReference>
<comment type="caution">
    <text evidence="2">The sequence shown here is derived from an EMBL/GenBank/DDBJ whole genome shotgun (WGS) entry which is preliminary data.</text>
</comment>
<dbReference type="InterPro" id="IPR001251">
    <property type="entry name" value="CRAL-TRIO_dom"/>
</dbReference>
<organism evidence="2 3">
    <name type="scientific">Hanseniaspora valbyensis NRRL Y-1626</name>
    <dbReference type="NCBI Taxonomy" id="766949"/>
    <lineage>
        <taxon>Eukaryota</taxon>
        <taxon>Fungi</taxon>
        <taxon>Dikarya</taxon>
        <taxon>Ascomycota</taxon>
        <taxon>Saccharomycotina</taxon>
        <taxon>Saccharomycetes</taxon>
        <taxon>Saccharomycodales</taxon>
        <taxon>Saccharomycodaceae</taxon>
        <taxon>Hanseniaspora</taxon>
    </lineage>
</organism>
<dbReference type="Pfam" id="PF03765">
    <property type="entry name" value="CRAL_TRIO_N"/>
    <property type="match status" value="1"/>
</dbReference>
<gene>
    <name evidence="2" type="ORF">HANVADRAFT_102320</name>
</gene>
<dbReference type="InterPro" id="IPR052578">
    <property type="entry name" value="PI_Transfer_CRAL-TRIO"/>
</dbReference>
<dbReference type="PROSITE" id="PS50191">
    <property type="entry name" value="CRAL_TRIO"/>
    <property type="match status" value="1"/>
</dbReference>
<proteinExistence type="predicted"/>
<dbReference type="Proteomes" id="UP000092321">
    <property type="component" value="Unassembled WGS sequence"/>
</dbReference>
<reference evidence="3" key="1">
    <citation type="journal article" date="2016" name="Proc. Natl. Acad. Sci. U.S.A.">
        <title>Comparative genomics of biotechnologically important yeasts.</title>
        <authorList>
            <person name="Riley R."/>
            <person name="Haridas S."/>
            <person name="Wolfe K.H."/>
            <person name="Lopes M.R."/>
            <person name="Hittinger C.T."/>
            <person name="Goeker M."/>
            <person name="Salamov A.A."/>
            <person name="Wisecaver J.H."/>
            <person name="Long T.M."/>
            <person name="Calvey C.H."/>
            <person name="Aerts A.L."/>
            <person name="Barry K.W."/>
            <person name="Choi C."/>
            <person name="Clum A."/>
            <person name="Coughlan A.Y."/>
            <person name="Deshpande S."/>
            <person name="Douglass A.P."/>
            <person name="Hanson S.J."/>
            <person name="Klenk H.-P."/>
            <person name="LaButti K.M."/>
            <person name="Lapidus A."/>
            <person name="Lindquist E.A."/>
            <person name="Lipzen A.M."/>
            <person name="Meier-Kolthoff J.P."/>
            <person name="Ohm R.A."/>
            <person name="Otillar R.P."/>
            <person name="Pangilinan J.L."/>
            <person name="Peng Y."/>
            <person name="Rokas A."/>
            <person name="Rosa C.A."/>
            <person name="Scheuner C."/>
            <person name="Sibirny A.A."/>
            <person name="Slot J.C."/>
            <person name="Stielow J.B."/>
            <person name="Sun H."/>
            <person name="Kurtzman C.P."/>
            <person name="Blackwell M."/>
            <person name="Grigoriev I.V."/>
            <person name="Jeffries T.W."/>
        </authorList>
    </citation>
    <scope>NUCLEOTIDE SEQUENCE [LARGE SCALE GENOMIC DNA]</scope>
    <source>
        <strain evidence="3">NRRL Y-1626</strain>
    </source>
</reference>
<evidence type="ECO:0000259" key="1">
    <source>
        <dbReference type="PROSITE" id="PS50191"/>
    </source>
</evidence>
<dbReference type="InterPro" id="IPR011074">
    <property type="entry name" value="CRAL/TRIO_N_dom"/>
</dbReference>
<dbReference type="PANTHER" id="PTHR45824">
    <property type="entry name" value="GH16843P"/>
    <property type="match status" value="1"/>
</dbReference>
<dbReference type="SMART" id="SM01100">
    <property type="entry name" value="CRAL_TRIO_N"/>
    <property type="match status" value="1"/>
</dbReference>
<dbReference type="Pfam" id="PF00650">
    <property type="entry name" value="CRAL_TRIO"/>
    <property type="match status" value="1"/>
</dbReference>
<dbReference type="InterPro" id="IPR036273">
    <property type="entry name" value="CRAL/TRIO_N_dom_sf"/>
</dbReference>
<dbReference type="SUPFAM" id="SSF52087">
    <property type="entry name" value="CRAL/TRIO domain"/>
    <property type="match status" value="1"/>
</dbReference>
<protein>
    <submittedName>
        <fullName evidence="2">CRAL/TRIO domain-containing protein</fullName>
    </submittedName>
</protein>
<dbReference type="AlphaFoldDB" id="A0A1B7TAL3"/>
<dbReference type="CDD" id="cd00170">
    <property type="entry name" value="SEC14"/>
    <property type="match status" value="1"/>
</dbReference>
<dbReference type="GO" id="GO:0008526">
    <property type="term" value="F:phosphatidylinositol transfer activity"/>
    <property type="evidence" value="ECO:0007669"/>
    <property type="project" value="TreeGrafter"/>
</dbReference>
<keyword evidence="3" id="KW-1185">Reference proteome</keyword>
<dbReference type="PANTHER" id="PTHR45824:SF29">
    <property type="entry name" value="GH16843P"/>
    <property type="match status" value="1"/>
</dbReference>
<dbReference type="EMBL" id="LXPE01000045">
    <property type="protein sequence ID" value="OBA25786.1"/>
    <property type="molecule type" value="Genomic_DNA"/>
</dbReference>
<evidence type="ECO:0000313" key="2">
    <source>
        <dbReference type="EMBL" id="OBA25786.1"/>
    </source>
</evidence>
<name>A0A1B7TAL3_9ASCO</name>